<evidence type="ECO:0008006" key="4">
    <source>
        <dbReference type="Google" id="ProtNLM"/>
    </source>
</evidence>
<evidence type="ECO:0000313" key="2">
    <source>
        <dbReference type="EMBL" id="CAG5080858.1"/>
    </source>
</evidence>
<accession>A0A916JLU8</accession>
<sequence>MKTFYLLLSIAFLFNLSSCAEKPTDEEKRIAIETILEEYNDCVAEAESHQDCKTFTARAICEYNGIDDLKQGGDYIMYNEIYDFITAGDSWKSLGFAPDQEVMSEAQDLANQGYAVIAINTSDKYKFTVLIVKGELSKSGKWDAEVPSCAAFFPASSSLDAFINKTINYAWSSPEGVEFFVKR</sequence>
<dbReference type="KEGG" id="ptan:CRYO30217_01463"/>
<feature type="signal peptide" evidence="1">
    <location>
        <begin position="1"/>
        <end position="20"/>
    </location>
</feature>
<dbReference type="Gene3D" id="3.90.1720.10">
    <property type="entry name" value="endopeptidase domain like (from Nostoc punctiforme)"/>
    <property type="match status" value="1"/>
</dbReference>
<keyword evidence="1" id="KW-0732">Signal</keyword>
<keyword evidence="3" id="KW-1185">Reference proteome</keyword>
<protein>
    <recommendedName>
        <fullName evidence="4">Lipoprotein</fullName>
    </recommendedName>
</protein>
<evidence type="ECO:0000313" key="3">
    <source>
        <dbReference type="Proteomes" id="UP000683507"/>
    </source>
</evidence>
<gene>
    <name evidence="2" type="ORF">CRYO30217_01463</name>
</gene>
<feature type="chain" id="PRO_5036673147" description="Lipoprotein" evidence="1">
    <location>
        <begin position="21"/>
        <end position="183"/>
    </location>
</feature>
<dbReference type="EMBL" id="OU015584">
    <property type="protein sequence ID" value="CAG5080858.1"/>
    <property type="molecule type" value="Genomic_DNA"/>
</dbReference>
<dbReference type="Proteomes" id="UP000683507">
    <property type="component" value="Chromosome"/>
</dbReference>
<evidence type="ECO:0000256" key="1">
    <source>
        <dbReference type="SAM" id="SignalP"/>
    </source>
</evidence>
<organism evidence="2 3">
    <name type="scientific">Parvicella tangerina</name>
    <dbReference type="NCBI Taxonomy" id="2829795"/>
    <lineage>
        <taxon>Bacteria</taxon>
        <taxon>Pseudomonadati</taxon>
        <taxon>Bacteroidota</taxon>
        <taxon>Flavobacteriia</taxon>
        <taxon>Flavobacteriales</taxon>
        <taxon>Parvicellaceae</taxon>
        <taxon>Parvicella</taxon>
    </lineage>
</organism>
<dbReference type="RefSeq" id="WP_258541663.1">
    <property type="nucleotide sequence ID" value="NZ_OU015584.1"/>
</dbReference>
<name>A0A916JLU8_9FLAO</name>
<reference evidence="2" key="1">
    <citation type="submission" date="2021-04" db="EMBL/GenBank/DDBJ databases">
        <authorList>
            <person name="Rodrigo-Torres L."/>
            <person name="Arahal R. D."/>
            <person name="Lucena T."/>
        </authorList>
    </citation>
    <scope>NUCLEOTIDE SEQUENCE</scope>
    <source>
        <strain evidence="2">AS29M-1</strain>
    </source>
</reference>
<dbReference type="AlphaFoldDB" id="A0A916JLU8"/>
<proteinExistence type="predicted"/>